<proteinExistence type="predicted"/>
<dbReference type="Gene3D" id="1.20.1250.20">
    <property type="entry name" value="MFS general substrate transporter like domains"/>
    <property type="match status" value="2"/>
</dbReference>
<feature type="domain" description="Major facilitator superfamily (MFS) profile" evidence="6">
    <location>
        <begin position="8"/>
        <end position="391"/>
    </location>
</feature>
<dbReference type="InterPro" id="IPR005829">
    <property type="entry name" value="Sugar_transporter_CS"/>
</dbReference>
<sequence>MNKLSSWPAVLCWLIVLLEGYDLVVLGAVIPTLIEQHHIGFTAARATFAATISLVGVAIGAALVGPIADRYGRRKVLLASIALFSAFTAAVPAAGSITVFGVFRLLAGIGLGACLPTALTFMAEQVPATRRALAGTITMTGYHVGAVITSLLALQLVPHWQPLFLLGGIAGFLLLPLIWVKLPESAAYLAAKAAPERVQPTVLLAPLYLRTTLGVWVGSFMGLLLVYGLNTWLPKLMRDAGYNMSTSLTLLLVLNVGAIVGLLIAGPLADRRGTKPTVLVWFAAAAVLLAMLSVKVSSTVLLNALVLVTGIFVFSAQALIYAYVTQVYPAEVRATALGLTSSVGRLGAIFGPSITGWLIVAGSAYPWGFYFFAAVAGVGMLAMTAVSRLSTRSVEPAATLDTSKGFAL</sequence>
<feature type="transmembrane region" description="Helical" evidence="5">
    <location>
        <begin position="43"/>
        <end position="64"/>
    </location>
</feature>
<evidence type="ECO:0000313" key="7">
    <source>
        <dbReference type="EMBL" id="WUV43444.1"/>
    </source>
</evidence>
<organism evidence="7 8">
    <name type="scientific">Nocardia vinacea</name>
    <dbReference type="NCBI Taxonomy" id="96468"/>
    <lineage>
        <taxon>Bacteria</taxon>
        <taxon>Bacillati</taxon>
        <taxon>Actinomycetota</taxon>
        <taxon>Actinomycetes</taxon>
        <taxon>Mycobacteriales</taxon>
        <taxon>Nocardiaceae</taxon>
        <taxon>Nocardia</taxon>
    </lineage>
</organism>
<dbReference type="PROSITE" id="PS50850">
    <property type="entry name" value="MFS"/>
    <property type="match status" value="1"/>
</dbReference>
<feature type="transmembrane region" description="Helical" evidence="5">
    <location>
        <begin position="203"/>
        <end position="227"/>
    </location>
</feature>
<accession>A0ABZ1YNW4</accession>
<dbReference type="PROSITE" id="PS00216">
    <property type="entry name" value="SUGAR_TRANSPORT_1"/>
    <property type="match status" value="1"/>
</dbReference>
<evidence type="ECO:0000256" key="2">
    <source>
        <dbReference type="ARBA" id="ARBA00022692"/>
    </source>
</evidence>
<dbReference type="RefSeq" id="WP_329405885.1">
    <property type="nucleotide sequence ID" value="NZ_CP109441.1"/>
</dbReference>
<feature type="transmembrane region" description="Helical" evidence="5">
    <location>
        <begin position="336"/>
        <end position="361"/>
    </location>
</feature>
<dbReference type="InterPro" id="IPR020846">
    <property type="entry name" value="MFS_dom"/>
</dbReference>
<keyword evidence="3 5" id="KW-1133">Transmembrane helix</keyword>
<feature type="transmembrane region" description="Helical" evidence="5">
    <location>
        <begin position="367"/>
        <end position="386"/>
    </location>
</feature>
<feature type="transmembrane region" description="Helical" evidence="5">
    <location>
        <begin position="76"/>
        <end position="95"/>
    </location>
</feature>
<name>A0ABZ1YNW4_9NOCA</name>
<dbReference type="Pfam" id="PF07690">
    <property type="entry name" value="MFS_1"/>
    <property type="match status" value="1"/>
</dbReference>
<evidence type="ECO:0000256" key="4">
    <source>
        <dbReference type="ARBA" id="ARBA00023136"/>
    </source>
</evidence>
<dbReference type="PROSITE" id="PS00217">
    <property type="entry name" value="SUGAR_TRANSPORT_2"/>
    <property type="match status" value="1"/>
</dbReference>
<feature type="transmembrane region" description="Helical" evidence="5">
    <location>
        <begin position="247"/>
        <end position="266"/>
    </location>
</feature>
<dbReference type="SUPFAM" id="SSF103473">
    <property type="entry name" value="MFS general substrate transporter"/>
    <property type="match status" value="1"/>
</dbReference>
<keyword evidence="4 5" id="KW-0472">Membrane</keyword>
<dbReference type="CDD" id="cd17365">
    <property type="entry name" value="MFS_PcaK_like"/>
    <property type="match status" value="1"/>
</dbReference>
<dbReference type="PANTHER" id="PTHR23508:SF10">
    <property type="entry name" value="CARBOXYLIC ACID TRANSPORTER PROTEIN HOMOLOG"/>
    <property type="match status" value="1"/>
</dbReference>
<evidence type="ECO:0000256" key="1">
    <source>
        <dbReference type="ARBA" id="ARBA00004651"/>
    </source>
</evidence>
<feature type="transmembrane region" description="Helical" evidence="5">
    <location>
        <begin position="163"/>
        <end position="182"/>
    </location>
</feature>
<evidence type="ECO:0000256" key="3">
    <source>
        <dbReference type="ARBA" id="ARBA00022989"/>
    </source>
</evidence>
<comment type="subcellular location">
    <subcellularLocation>
        <location evidence="1">Cell membrane</location>
        <topology evidence="1">Multi-pass membrane protein</topology>
    </subcellularLocation>
</comment>
<protein>
    <submittedName>
        <fullName evidence="7">Aromatic acid/H+ symport family MFS transporter</fullName>
    </submittedName>
</protein>
<feature type="transmembrane region" description="Helical" evidence="5">
    <location>
        <begin position="133"/>
        <end position="157"/>
    </location>
</feature>
<dbReference type="InterPro" id="IPR011701">
    <property type="entry name" value="MFS"/>
</dbReference>
<gene>
    <name evidence="7" type="ORF">OG563_30010</name>
</gene>
<dbReference type="Proteomes" id="UP001432062">
    <property type="component" value="Chromosome"/>
</dbReference>
<dbReference type="EMBL" id="CP109441">
    <property type="protein sequence ID" value="WUV43444.1"/>
    <property type="molecule type" value="Genomic_DNA"/>
</dbReference>
<dbReference type="PANTHER" id="PTHR23508">
    <property type="entry name" value="CARBOXYLIC ACID TRANSPORTER PROTEIN HOMOLOG"/>
    <property type="match status" value="1"/>
</dbReference>
<dbReference type="InterPro" id="IPR036259">
    <property type="entry name" value="MFS_trans_sf"/>
</dbReference>
<keyword evidence="8" id="KW-1185">Reference proteome</keyword>
<feature type="transmembrane region" description="Helical" evidence="5">
    <location>
        <begin position="300"/>
        <end position="324"/>
    </location>
</feature>
<keyword evidence="2 5" id="KW-0812">Transmembrane</keyword>
<evidence type="ECO:0000313" key="8">
    <source>
        <dbReference type="Proteomes" id="UP001432062"/>
    </source>
</evidence>
<feature type="transmembrane region" description="Helical" evidence="5">
    <location>
        <begin position="278"/>
        <end position="294"/>
    </location>
</feature>
<evidence type="ECO:0000256" key="5">
    <source>
        <dbReference type="SAM" id="Phobius"/>
    </source>
</evidence>
<evidence type="ECO:0000259" key="6">
    <source>
        <dbReference type="PROSITE" id="PS50850"/>
    </source>
</evidence>
<reference evidence="7" key="1">
    <citation type="submission" date="2022-10" db="EMBL/GenBank/DDBJ databases">
        <title>The complete genomes of actinobacterial strains from the NBC collection.</title>
        <authorList>
            <person name="Joergensen T.S."/>
            <person name="Alvarez Arevalo M."/>
            <person name="Sterndorff E.B."/>
            <person name="Faurdal D."/>
            <person name="Vuksanovic O."/>
            <person name="Mourched A.-S."/>
            <person name="Charusanti P."/>
            <person name="Shaw S."/>
            <person name="Blin K."/>
            <person name="Weber T."/>
        </authorList>
    </citation>
    <scope>NUCLEOTIDE SEQUENCE</scope>
    <source>
        <strain evidence="7">NBC_01482</strain>
    </source>
</reference>